<dbReference type="SUPFAM" id="SSF52540">
    <property type="entry name" value="P-loop containing nucleoside triphosphate hydrolases"/>
    <property type="match status" value="1"/>
</dbReference>
<protein>
    <submittedName>
        <fullName evidence="1">Cob(I)yrinic acid a,c-diamide adenosyltransferase</fullName>
        <ecNumber evidence="1">2.5.1.17</ecNumber>
    </submittedName>
</protein>
<dbReference type="GO" id="GO:0009236">
    <property type="term" value="P:cobalamin biosynthetic process"/>
    <property type="evidence" value="ECO:0007669"/>
    <property type="project" value="InterPro"/>
</dbReference>
<gene>
    <name evidence="1" type="primary">cobO</name>
    <name evidence="1" type="ORF">D9Q81_03840</name>
</gene>
<dbReference type="InterPro" id="IPR003724">
    <property type="entry name" value="CblAdoTrfase_CobA"/>
</dbReference>
<dbReference type="Pfam" id="PF02572">
    <property type="entry name" value="CobA_CobO_BtuR"/>
    <property type="match status" value="1"/>
</dbReference>
<dbReference type="OMA" id="HAMGEGF"/>
<keyword evidence="1" id="KW-0808">Transferase</keyword>
<dbReference type="GeneID" id="6093424"/>
<dbReference type="PIRSF" id="PIRSF015617">
    <property type="entry name" value="Adensltrnsf_CobA"/>
    <property type="match status" value="1"/>
</dbReference>
<dbReference type="InterPro" id="IPR027417">
    <property type="entry name" value="P-loop_NTPase"/>
</dbReference>
<dbReference type="Proteomes" id="UP000278149">
    <property type="component" value="Unassembled WGS sequence"/>
</dbReference>
<dbReference type="Gene3D" id="3.40.50.300">
    <property type="entry name" value="P-loop containing nucleotide triphosphate hydrolases"/>
    <property type="match status" value="1"/>
</dbReference>
<sequence>MIHLYTGNGKGKTTAAFGLAMRNAGWGGKVLVIQFLKGLPSGEVLSASKVGIEVRQYGTGKFIRDYVDEKEYEMAKKALEDSREALRSGNYTLVVLDEICVAVHLGIIKEDDVLKILSERALSTEVVLTGRYAPRSFYELADYVTEFLDIKHPYTRGVTARKGIEF</sequence>
<dbReference type="EMBL" id="RCOR01000019">
    <property type="protein sequence ID" value="RSN69315.1"/>
    <property type="molecule type" value="Genomic_DNA"/>
</dbReference>
<name>A0A3R9PR77_9CREN</name>
<evidence type="ECO:0000313" key="1">
    <source>
        <dbReference type="EMBL" id="RSN69315.1"/>
    </source>
</evidence>
<reference evidence="1 2" key="1">
    <citation type="submission" date="2018-10" db="EMBL/GenBank/DDBJ databases">
        <title>Co-occurring genomic capacity for anaerobic methane metabolism and dissimilatory sulfite reduction discovered in the Korarchaeota.</title>
        <authorList>
            <person name="Mckay L.J."/>
            <person name="Dlakic M."/>
            <person name="Fields M.W."/>
            <person name="Delmont T.O."/>
            <person name="Eren A.M."/>
            <person name="Jay Z.J."/>
            <person name="Klingelsmith K.B."/>
            <person name="Rusch D.B."/>
            <person name="Inskeep W.P."/>
        </authorList>
    </citation>
    <scope>NUCLEOTIDE SEQUENCE [LARGE SCALE GENOMIC DNA]</scope>
    <source>
        <strain evidence="1 2">WS</strain>
    </source>
</reference>
<proteinExistence type="predicted"/>
<dbReference type="GO" id="GO:0005524">
    <property type="term" value="F:ATP binding"/>
    <property type="evidence" value="ECO:0007669"/>
    <property type="project" value="InterPro"/>
</dbReference>
<dbReference type="CDD" id="cd00561">
    <property type="entry name" value="CobA_ACA"/>
    <property type="match status" value="1"/>
</dbReference>
<accession>A0A3R9PR77</accession>
<dbReference type="NCBIfam" id="TIGR00708">
    <property type="entry name" value="cobA"/>
    <property type="match status" value="1"/>
</dbReference>
<dbReference type="GO" id="GO:0008817">
    <property type="term" value="F:corrinoid adenosyltransferase activity"/>
    <property type="evidence" value="ECO:0007669"/>
    <property type="project" value="UniProtKB-EC"/>
</dbReference>
<evidence type="ECO:0000313" key="2">
    <source>
        <dbReference type="Proteomes" id="UP000278149"/>
    </source>
</evidence>
<dbReference type="RefSeq" id="WP_012308792.1">
    <property type="nucleotide sequence ID" value="NZ_RCOR01000019.1"/>
</dbReference>
<comment type="caution">
    <text evidence="1">The sequence shown here is derived from an EMBL/GenBank/DDBJ whole genome shotgun (WGS) entry which is preliminary data.</text>
</comment>
<dbReference type="EC" id="2.5.1.17" evidence="1"/>
<dbReference type="PANTHER" id="PTHR46638">
    <property type="entry name" value="CORRINOID ADENOSYLTRANSFERASE"/>
    <property type="match status" value="1"/>
</dbReference>
<organism evidence="1 2">
    <name type="scientific">Candidatus Korarchaeum cryptofilum</name>
    <dbReference type="NCBI Taxonomy" id="498846"/>
    <lineage>
        <taxon>Archaea</taxon>
        <taxon>Thermoproteota</taxon>
        <taxon>Candidatus Korarchaeia</taxon>
        <taxon>Candidatus Korarchaeales</taxon>
        <taxon>Candidatus Korarchaeaceae</taxon>
        <taxon>Candidatus Korarchaeum</taxon>
    </lineage>
</organism>
<dbReference type="AlphaFoldDB" id="A0A3R9PR77"/>
<dbReference type="PANTHER" id="PTHR46638:SF1">
    <property type="entry name" value="CORRINOID ADENOSYLTRANSFERASE"/>
    <property type="match status" value="1"/>
</dbReference>